<name>A0A9N9IA79_9GLOM</name>
<dbReference type="Proteomes" id="UP000789342">
    <property type="component" value="Unassembled WGS sequence"/>
</dbReference>
<gene>
    <name evidence="1" type="ORF">AMORRO_LOCUS13817</name>
</gene>
<feature type="non-terminal residue" evidence="1">
    <location>
        <position position="1"/>
    </location>
</feature>
<accession>A0A9N9IA79</accession>
<proteinExistence type="predicted"/>
<organism evidence="1 2">
    <name type="scientific">Acaulospora morrowiae</name>
    <dbReference type="NCBI Taxonomy" id="94023"/>
    <lineage>
        <taxon>Eukaryota</taxon>
        <taxon>Fungi</taxon>
        <taxon>Fungi incertae sedis</taxon>
        <taxon>Mucoromycota</taxon>
        <taxon>Glomeromycotina</taxon>
        <taxon>Glomeromycetes</taxon>
        <taxon>Diversisporales</taxon>
        <taxon>Acaulosporaceae</taxon>
        <taxon>Acaulospora</taxon>
    </lineage>
</organism>
<keyword evidence="2" id="KW-1185">Reference proteome</keyword>
<evidence type="ECO:0000313" key="2">
    <source>
        <dbReference type="Proteomes" id="UP000789342"/>
    </source>
</evidence>
<reference evidence="1" key="1">
    <citation type="submission" date="2021-06" db="EMBL/GenBank/DDBJ databases">
        <authorList>
            <person name="Kallberg Y."/>
            <person name="Tangrot J."/>
            <person name="Rosling A."/>
        </authorList>
    </citation>
    <scope>NUCLEOTIDE SEQUENCE</scope>
    <source>
        <strain evidence="1">CL551</strain>
    </source>
</reference>
<protein>
    <submittedName>
        <fullName evidence="1">12694_t:CDS:1</fullName>
    </submittedName>
</protein>
<evidence type="ECO:0000313" key="1">
    <source>
        <dbReference type="EMBL" id="CAG8728244.1"/>
    </source>
</evidence>
<dbReference type="OrthoDB" id="10044727at2759"/>
<comment type="caution">
    <text evidence="1">The sequence shown here is derived from an EMBL/GenBank/DDBJ whole genome shotgun (WGS) entry which is preliminary data.</text>
</comment>
<sequence>LLEQIPKAFVNVPITIIRNFAHKSWRYMDVYEKGLEGKTAEWAVKKYKSHCILPERIEIEINNKKD</sequence>
<dbReference type="EMBL" id="CAJVPV010025151">
    <property type="protein sequence ID" value="CAG8728244.1"/>
    <property type="molecule type" value="Genomic_DNA"/>
</dbReference>
<dbReference type="AlphaFoldDB" id="A0A9N9IA79"/>